<evidence type="ECO:0008006" key="3">
    <source>
        <dbReference type="Google" id="ProtNLM"/>
    </source>
</evidence>
<comment type="caution">
    <text evidence="1">The sequence shown here is derived from an EMBL/GenBank/DDBJ whole genome shotgun (WGS) entry which is preliminary data.</text>
</comment>
<keyword evidence="2" id="KW-1185">Reference proteome</keyword>
<evidence type="ECO:0000313" key="2">
    <source>
        <dbReference type="Proteomes" id="UP000468650"/>
    </source>
</evidence>
<dbReference type="RefSeq" id="WP_151667492.1">
    <property type="nucleotide sequence ID" value="NZ_WBVO01000006.1"/>
</dbReference>
<protein>
    <recommendedName>
        <fullName evidence="3">Lipocalin-like domain-containing protein</fullName>
    </recommendedName>
</protein>
<dbReference type="OrthoDB" id="1440595at2"/>
<sequence length="325" mass="37398">MKSALSICSLVFILFGCNSQPKVEGVWYQSYRIINGKKNDSGFRSSKLLEFRDDQFIYVRLGDPSSGKLGEAIIDTHDLKFTDDKLVWGSETVGFHHSADSIVIYNGTISLVYKRLNPELKNVEVNPQHFIGAKQFTGEVYRDKVDFVNDTLMLYTGQYYQLSPDFGWAVVDYAGYKFLNIFSNFTPVMVIESCDPDLIELSYPGYMEMEFTLTPSETLRGKDDLMGCWELTEDDFLTPSLPSFPGDCFQETVWFKEDSLKIQHPRWAEHVKWELSHDGSAIYFRDPNANELRIWKVQEVSESTLTLGVPNVDDLELKRFRKVDD</sequence>
<dbReference type="PROSITE" id="PS51257">
    <property type="entry name" value="PROKAR_LIPOPROTEIN"/>
    <property type="match status" value="1"/>
</dbReference>
<dbReference type="AlphaFoldDB" id="A0A6N6RFQ8"/>
<dbReference type="EMBL" id="WBVO01000006">
    <property type="protein sequence ID" value="KAB2809991.1"/>
    <property type="molecule type" value="Genomic_DNA"/>
</dbReference>
<proteinExistence type="predicted"/>
<reference evidence="1 2" key="1">
    <citation type="submission" date="2019-09" db="EMBL/GenBank/DDBJ databases">
        <title>Genomes of family Cryomorphaceae.</title>
        <authorList>
            <person name="Bowman J.P."/>
        </authorList>
    </citation>
    <scope>NUCLEOTIDE SEQUENCE [LARGE SCALE GENOMIC DNA]</scope>
    <source>
        <strain evidence="1 2">LMG 25704</strain>
    </source>
</reference>
<gene>
    <name evidence="1" type="ORF">F8C67_08920</name>
</gene>
<accession>A0A6N6RFQ8</accession>
<dbReference type="Proteomes" id="UP000468650">
    <property type="component" value="Unassembled WGS sequence"/>
</dbReference>
<evidence type="ECO:0000313" key="1">
    <source>
        <dbReference type="EMBL" id="KAB2809991.1"/>
    </source>
</evidence>
<name>A0A6N6RFQ8_9FLAO</name>
<organism evidence="1 2">
    <name type="scientific">Phaeocystidibacter luteus</name>
    <dbReference type="NCBI Taxonomy" id="911197"/>
    <lineage>
        <taxon>Bacteria</taxon>
        <taxon>Pseudomonadati</taxon>
        <taxon>Bacteroidota</taxon>
        <taxon>Flavobacteriia</taxon>
        <taxon>Flavobacteriales</taxon>
        <taxon>Phaeocystidibacteraceae</taxon>
        <taxon>Phaeocystidibacter</taxon>
    </lineage>
</organism>